<feature type="domain" description="UBA" evidence="11">
    <location>
        <begin position="1400"/>
        <end position="1441"/>
    </location>
</feature>
<keyword evidence="5" id="KW-0479">Metal-binding</keyword>
<protein>
    <recommendedName>
        <fullName evidence="3">ubiquitinyl hydrolase 1</fullName>
        <ecNumber evidence="3">3.4.19.12</ecNumber>
    </recommendedName>
</protein>
<feature type="compositionally biased region" description="Acidic residues" evidence="10">
    <location>
        <begin position="508"/>
        <end position="521"/>
    </location>
</feature>
<organism evidence="14 15">
    <name type="scientific">Theileria equi strain WA</name>
    <dbReference type="NCBI Taxonomy" id="1537102"/>
    <lineage>
        <taxon>Eukaryota</taxon>
        <taxon>Sar</taxon>
        <taxon>Alveolata</taxon>
        <taxon>Apicomplexa</taxon>
        <taxon>Aconoidasida</taxon>
        <taxon>Piroplasmida</taxon>
        <taxon>Theileriidae</taxon>
        <taxon>Theileria</taxon>
    </lineage>
</organism>
<dbReference type="Gene3D" id="2.60.120.1540">
    <property type="match status" value="1"/>
</dbReference>
<dbReference type="Gene3D" id="3.30.40.10">
    <property type="entry name" value="Zinc/RING finger domain, C3HC4 (zinc finger)"/>
    <property type="match status" value="1"/>
</dbReference>
<dbReference type="OrthoDB" id="361536at2759"/>
<dbReference type="InterPro" id="IPR038765">
    <property type="entry name" value="Papain-like_cys_pep_sf"/>
</dbReference>
<sequence>MSTEDGNAIELNLKNKCKGPCTCKYTGSITAKKEAKIPNVTGFVRYTHEINGGGPFTLKGTLEGGDTLGDNGTDITGVTSVSVYYWDGDESEKDAKPLILEVVKNVKTGNEGKEHYYKYEKKEQELGNKDEMIWIYHGSSGGLSLQDRLDNRNLARNQRIPFDIENPTKYRNFGSDRSKGKRVQLISLKSLYGSEYNVTTYNITDKQLKLSRVDYRKEKITDIRVPPNALDGIRLYSSSGISKVPLMIELATISGGNSTFYASKDEKSWQPVNAKSEDFYNGKEFSEKQPKEALANKLDALACFYYNSVTIDLSYDISTGKGNWYCCNKHNNNNEKVHVEQKEVYCKQDRNKSSITAYRHSINGEQLSGIKFYINSDGSKQNRKRVTSTTLKLPDKGPIDVYTFYCKGNNPVLVYLYYRNIPRNSGWYRKQSRNGDNRAWKRTGPLGSITFNHLEKEGLNCKQWKKLITELNKHNCGLANCPEDSKSSPLGRAEGSSEELGQVSPGTEESEEKENDESDDEVTEELTTLGLGISAIAGQLGSHILEGVVDKALPKTFGVTKDLIESTAQKFWDVLSPDAELKTQKPDSISSNISQQPSSSPQVHHPQGGTAPPGPTGQAGGGPGGQIPAKEPQEASDQKSPKAGAVVNEGFADQVPDTESETKILLQGTPVAQMAEDAIDGERLKHLIITPSGYNGNSAANSPSSVSSSTPSHTTADPAQAASQESSTAEALGDPVSGGITAILIGAGTYGGPLAGAGGLTGLGWWAFKRSKGDPWVHSNYSINMKQFEGGIFFGKARNSILPRDNLATIPPIDITDDEHSPDGIYINLSTFESYGKDMLCYDKNYEGSIYLHAKRTFVPLLPEQEDDVSTDGETMFKEKKVYDEIIEYQIFAPSIGFLPLDKADGLLAQVANAVICHIGFEFKTDELIWSEPVQESKYARSLVQVENPVQISHSDLKCNRCGATTNLWLNLSDGYIGCGRKYCDEGGCTDGSEGAAILHYRETGSVFHLVAKIGTITTKGADIYSYDEDNLVSDPLLDKHLAHFGIKLQLLEKTEKTTMELELEKNQNYDWSDVIPSESVYTHGKGLVGIENLGNSCYLSSVIQVMASIPELSDFFVKHFNDIASNIPPNKKACDDVILQFAKTCVSLTTDRRLVQFLENVKGYKDKCLELGIPYVEPPCLTCSIKPRMLKYSLGRHNSTFSNNEQQDAEEFLSFFIDLLCNMESQVNERCKGDVPLDLKSLFFFHTRQTILCQGLKKINHTDNETHILSLPLVQNLDDSSHDSTFPLTLQACLDLWTNDQDIDYISETDRKRHHAVLKNSLITQPKYLILKLERFYLKKDWTSGKILNPFIIPETGIKFDLYNENLYSGLDYSVEYTNGKATAGGGSGTTENSFGSTEKDEPIVQDLVAMGFPKHLARKAIDATKSTDINVCMDWIMNNGDLCQDESLEGENANSLQTGTSSSVHDMNPMVETLVEMGFPAARAKDAVKLFGDDISSAVGWLSDESMAVETVVPQKSEPVITNEPLVEVDKEPGKLSTASSYSAGTYEIIAFITHIGGNTNSGHYLCHVKKGQTWYVFNDAKISECATVPLDSGYIYFLKRCS</sequence>
<keyword evidence="8" id="KW-0862">Zinc</keyword>
<evidence type="ECO:0000256" key="6">
    <source>
        <dbReference type="ARBA" id="ARBA00022771"/>
    </source>
</evidence>
<feature type="domain" description="USP" evidence="12">
    <location>
        <begin position="1089"/>
        <end position="1604"/>
    </location>
</feature>
<dbReference type="PANTHER" id="PTHR21646">
    <property type="entry name" value="UBIQUITIN CARBOXYL-TERMINAL HYDROLASE"/>
    <property type="match status" value="1"/>
</dbReference>
<gene>
    <name evidence="14" type="ORF">BEWA_031300</name>
</gene>
<dbReference type="Pfam" id="PF02148">
    <property type="entry name" value="zf-UBP"/>
    <property type="match status" value="1"/>
</dbReference>
<dbReference type="GO" id="GO:0016579">
    <property type="term" value="P:protein deubiquitination"/>
    <property type="evidence" value="ECO:0007669"/>
    <property type="project" value="InterPro"/>
</dbReference>
<dbReference type="Proteomes" id="UP000031512">
    <property type="component" value="Chromosome 1"/>
</dbReference>
<feature type="region of interest" description="Disordered" evidence="10">
    <location>
        <begin position="478"/>
        <end position="521"/>
    </location>
</feature>
<feature type="domain" description="UBP-type" evidence="13">
    <location>
        <begin position="935"/>
        <end position="1049"/>
    </location>
</feature>
<dbReference type="InterPro" id="IPR028889">
    <property type="entry name" value="USP"/>
</dbReference>
<evidence type="ECO:0000256" key="10">
    <source>
        <dbReference type="SAM" id="MobiDB-lite"/>
    </source>
</evidence>
<dbReference type="SUPFAM" id="SSF46934">
    <property type="entry name" value="UBA-like"/>
    <property type="match status" value="1"/>
</dbReference>
<evidence type="ECO:0000256" key="2">
    <source>
        <dbReference type="ARBA" id="ARBA00009085"/>
    </source>
</evidence>
<evidence type="ECO:0000256" key="8">
    <source>
        <dbReference type="ARBA" id="ARBA00022833"/>
    </source>
</evidence>
<dbReference type="InterPro" id="IPR015940">
    <property type="entry name" value="UBA"/>
</dbReference>
<accession>L0AXH7</accession>
<dbReference type="InterPro" id="IPR001607">
    <property type="entry name" value="Znf_UBP"/>
</dbReference>
<evidence type="ECO:0000256" key="9">
    <source>
        <dbReference type="PROSITE-ProRule" id="PRU00502"/>
    </source>
</evidence>
<evidence type="ECO:0000259" key="13">
    <source>
        <dbReference type="PROSITE" id="PS50271"/>
    </source>
</evidence>
<evidence type="ECO:0000256" key="4">
    <source>
        <dbReference type="ARBA" id="ARBA00022670"/>
    </source>
</evidence>
<feature type="domain" description="UBA" evidence="11">
    <location>
        <begin position="1465"/>
        <end position="1507"/>
    </location>
</feature>
<dbReference type="InterPro" id="IPR050185">
    <property type="entry name" value="Ub_carboxyl-term_hydrolase"/>
</dbReference>
<dbReference type="KEGG" id="beq:BEWA_031300"/>
<dbReference type="PANTHER" id="PTHR21646:SF10">
    <property type="entry name" value="UBIQUITIN CARBOXYL-TERMINAL HYDROLASE 14"/>
    <property type="match status" value="1"/>
</dbReference>
<keyword evidence="14" id="KW-0378">Hydrolase</keyword>
<evidence type="ECO:0000259" key="12">
    <source>
        <dbReference type="PROSITE" id="PS50235"/>
    </source>
</evidence>
<evidence type="ECO:0000313" key="14">
    <source>
        <dbReference type="EMBL" id="AFZ80277.1"/>
    </source>
</evidence>
<keyword evidence="6 9" id="KW-0863">Zinc-finger</keyword>
<proteinExistence type="inferred from homology"/>
<evidence type="ECO:0000313" key="15">
    <source>
        <dbReference type="Proteomes" id="UP000031512"/>
    </source>
</evidence>
<keyword evidence="4" id="KW-0645">Protease</keyword>
<feature type="compositionally biased region" description="Low complexity" evidence="10">
    <location>
        <begin position="696"/>
        <end position="731"/>
    </location>
</feature>
<dbReference type="RefSeq" id="XP_004829943.1">
    <property type="nucleotide sequence ID" value="XM_004829886.1"/>
</dbReference>
<feature type="region of interest" description="Disordered" evidence="10">
    <location>
        <begin position="696"/>
        <end position="733"/>
    </location>
</feature>
<dbReference type="EC" id="3.4.19.12" evidence="3"/>
<comment type="similarity">
    <text evidence="2">Belongs to the peptidase C19 family.</text>
</comment>
<dbReference type="GO" id="GO:0006508">
    <property type="term" value="P:proteolysis"/>
    <property type="evidence" value="ECO:0007669"/>
    <property type="project" value="UniProtKB-KW"/>
</dbReference>
<dbReference type="PROSITE" id="PS50030">
    <property type="entry name" value="UBA"/>
    <property type="match status" value="2"/>
</dbReference>
<dbReference type="GO" id="GO:0008270">
    <property type="term" value="F:zinc ion binding"/>
    <property type="evidence" value="ECO:0007669"/>
    <property type="project" value="UniProtKB-KW"/>
</dbReference>
<dbReference type="GO" id="GO:0004843">
    <property type="term" value="F:cysteine-type deubiquitinase activity"/>
    <property type="evidence" value="ECO:0007669"/>
    <property type="project" value="UniProtKB-EC"/>
</dbReference>
<dbReference type="SMART" id="SM00165">
    <property type="entry name" value="UBA"/>
    <property type="match status" value="2"/>
</dbReference>
<dbReference type="InterPro" id="IPR013083">
    <property type="entry name" value="Znf_RING/FYVE/PHD"/>
</dbReference>
<feature type="region of interest" description="Disordered" evidence="10">
    <location>
        <begin position="582"/>
        <end position="643"/>
    </location>
</feature>
<dbReference type="Pfam" id="PF00443">
    <property type="entry name" value="UCH"/>
    <property type="match status" value="1"/>
</dbReference>
<dbReference type="eggNOG" id="KOG1366">
    <property type="taxonomic scope" value="Eukaryota"/>
</dbReference>
<dbReference type="PROSITE" id="PS00972">
    <property type="entry name" value="USP_1"/>
    <property type="match status" value="1"/>
</dbReference>
<evidence type="ECO:0000259" key="11">
    <source>
        <dbReference type="PROSITE" id="PS50030"/>
    </source>
</evidence>
<dbReference type="SMART" id="SM00290">
    <property type="entry name" value="ZnF_UBP"/>
    <property type="match status" value="1"/>
</dbReference>
<dbReference type="VEuPathDB" id="PiroplasmaDB:BEWA_031300"/>
<dbReference type="InterPro" id="IPR009060">
    <property type="entry name" value="UBA-like_sf"/>
</dbReference>
<keyword evidence="15" id="KW-1185">Reference proteome</keyword>
<feature type="compositionally biased region" description="Basic and acidic residues" evidence="10">
    <location>
        <begin position="631"/>
        <end position="640"/>
    </location>
</feature>
<dbReference type="CDD" id="cd14287">
    <property type="entry name" value="UBA_At3g58460_like"/>
    <property type="match status" value="1"/>
</dbReference>
<reference evidence="14 15" key="1">
    <citation type="journal article" date="2012" name="BMC Genomics">
        <title>Comparative genomic analysis and phylogenetic position of Theileria equi.</title>
        <authorList>
            <person name="Kappmeyer L.S."/>
            <person name="Thiagarajan M."/>
            <person name="Herndon D.R."/>
            <person name="Ramsay J.D."/>
            <person name="Caler E."/>
            <person name="Djikeng A."/>
            <person name="Gillespie J.J."/>
            <person name="Lau A.O."/>
            <person name="Roalson E.H."/>
            <person name="Silva J.C."/>
            <person name="Silva M.G."/>
            <person name="Suarez C.E."/>
            <person name="Ueti M.W."/>
            <person name="Nene V.M."/>
            <person name="Mealey R.H."/>
            <person name="Knowles D.P."/>
            <person name="Brayton K.A."/>
        </authorList>
    </citation>
    <scope>NUCLEOTIDE SEQUENCE [LARGE SCALE GENOMIC DNA]</scope>
    <source>
        <strain evidence="14 15">WA</strain>
    </source>
</reference>
<dbReference type="PROSITE" id="PS50235">
    <property type="entry name" value="USP_3"/>
    <property type="match status" value="1"/>
</dbReference>
<feature type="compositionally biased region" description="Low complexity" evidence="10">
    <location>
        <begin position="588"/>
        <end position="610"/>
    </location>
</feature>
<dbReference type="SUPFAM" id="SSF57850">
    <property type="entry name" value="RING/U-box"/>
    <property type="match status" value="1"/>
</dbReference>
<dbReference type="GeneID" id="15803350"/>
<dbReference type="Gene3D" id="3.90.70.10">
    <property type="entry name" value="Cysteine proteinases"/>
    <property type="match status" value="2"/>
</dbReference>
<dbReference type="SUPFAM" id="SSF54001">
    <property type="entry name" value="Cysteine proteinases"/>
    <property type="match status" value="1"/>
</dbReference>
<keyword evidence="7" id="KW-0788">Thiol protease</keyword>
<dbReference type="InterPro" id="IPR041432">
    <property type="entry name" value="UBP13_Znf-UBP_var"/>
</dbReference>
<comment type="catalytic activity">
    <reaction evidence="1">
        <text>Thiol-dependent hydrolysis of ester, thioester, amide, peptide and isopeptide bonds formed by the C-terminal Gly of ubiquitin (a 76-residue protein attached to proteins as an intracellular targeting signal).</text>
        <dbReference type="EC" id="3.4.19.12"/>
    </reaction>
</comment>
<evidence type="ECO:0000256" key="1">
    <source>
        <dbReference type="ARBA" id="ARBA00000707"/>
    </source>
</evidence>
<dbReference type="InterPro" id="IPR018200">
    <property type="entry name" value="USP_CS"/>
</dbReference>
<evidence type="ECO:0000256" key="5">
    <source>
        <dbReference type="ARBA" id="ARBA00022723"/>
    </source>
</evidence>
<dbReference type="eggNOG" id="KOG0944">
    <property type="taxonomic scope" value="Eukaryota"/>
</dbReference>
<evidence type="ECO:0000256" key="3">
    <source>
        <dbReference type="ARBA" id="ARBA00012759"/>
    </source>
</evidence>
<dbReference type="PROSITE" id="PS50271">
    <property type="entry name" value="ZF_UBP"/>
    <property type="match status" value="1"/>
</dbReference>
<evidence type="ECO:0000256" key="7">
    <source>
        <dbReference type="ARBA" id="ARBA00022807"/>
    </source>
</evidence>
<name>L0AXH7_THEEQ</name>
<dbReference type="EMBL" id="CP001669">
    <property type="protein sequence ID" value="AFZ80277.1"/>
    <property type="molecule type" value="Genomic_DNA"/>
</dbReference>
<dbReference type="Pfam" id="PF17807">
    <property type="entry name" value="zf-UBP_var"/>
    <property type="match status" value="1"/>
</dbReference>
<dbReference type="InterPro" id="IPR001394">
    <property type="entry name" value="Peptidase_C19_UCH"/>
</dbReference>
<dbReference type="Gene3D" id="1.10.8.10">
    <property type="entry name" value="DNA helicase RuvA subunit, C-terminal domain"/>
    <property type="match status" value="2"/>
</dbReference>
<dbReference type="STRING" id="1537102.L0AXH7"/>